<dbReference type="Proteomes" id="UP000290261">
    <property type="component" value="Unassembled WGS sequence"/>
</dbReference>
<reference evidence="1 2" key="1">
    <citation type="submission" date="2014-04" db="EMBL/GenBank/DDBJ databases">
        <title>Whole genome of Muricauda olearia.</title>
        <authorList>
            <person name="Zhang X.-H."/>
            <person name="Tang K."/>
        </authorList>
    </citation>
    <scope>NUCLEOTIDE SEQUENCE [LARGE SCALE GENOMIC DNA]</scope>
    <source>
        <strain evidence="1 2">Th120</strain>
    </source>
</reference>
<dbReference type="EMBL" id="JJMP01000001">
    <property type="protein sequence ID" value="RYC53569.1"/>
    <property type="molecule type" value="Genomic_DNA"/>
</dbReference>
<name>A0A444VSC4_9FLAO</name>
<protein>
    <submittedName>
        <fullName evidence="1">Uncharacterized protein</fullName>
    </submittedName>
</protein>
<comment type="caution">
    <text evidence="1">The sequence shown here is derived from an EMBL/GenBank/DDBJ whole genome shotgun (WGS) entry which is preliminary data.</text>
</comment>
<gene>
    <name evidence="1" type="ORF">DN53_05020</name>
</gene>
<evidence type="ECO:0000313" key="2">
    <source>
        <dbReference type="Proteomes" id="UP000290261"/>
    </source>
</evidence>
<sequence>MHPLPKNAFLAPIMEKDETFKEWVEDGYGSPEKLAQILELGIFMLFFLEEDTFSRREVQDVVEAMKGIVGELRKPIAVDKLQ</sequence>
<proteinExistence type="predicted"/>
<accession>A0A444VSC4</accession>
<keyword evidence="2" id="KW-1185">Reference proteome</keyword>
<organism evidence="1 2">
    <name type="scientific">Flagellimonas olearia</name>
    <dbReference type="NCBI Taxonomy" id="552546"/>
    <lineage>
        <taxon>Bacteria</taxon>
        <taxon>Pseudomonadati</taxon>
        <taxon>Bacteroidota</taxon>
        <taxon>Flavobacteriia</taxon>
        <taxon>Flavobacteriales</taxon>
        <taxon>Flavobacteriaceae</taxon>
        <taxon>Flagellimonas</taxon>
    </lineage>
</organism>
<dbReference type="AlphaFoldDB" id="A0A444VSC4"/>
<evidence type="ECO:0000313" key="1">
    <source>
        <dbReference type="EMBL" id="RYC53569.1"/>
    </source>
</evidence>